<comment type="caution">
    <text evidence="2">The sequence shown here is derived from an EMBL/GenBank/DDBJ whole genome shotgun (WGS) entry which is preliminary data.</text>
</comment>
<dbReference type="Proteomes" id="UP001178507">
    <property type="component" value="Unassembled WGS sequence"/>
</dbReference>
<dbReference type="InterPro" id="IPR011992">
    <property type="entry name" value="EF-hand-dom_pair"/>
</dbReference>
<evidence type="ECO:0000259" key="1">
    <source>
        <dbReference type="PROSITE" id="PS50222"/>
    </source>
</evidence>
<dbReference type="EMBL" id="CAUJNA010000272">
    <property type="protein sequence ID" value="CAJ1374713.1"/>
    <property type="molecule type" value="Genomic_DNA"/>
</dbReference>
<protein>
    <recommendedName>
        <fullName evidence="1">EF-hand domain-containing protein</fullName>
    </recommendedName>
</protein>
<sequence length="182" mass="20208">MQFGRLVGRGVGQLGSMLDLEVMVVNFAMTRVVAALFLKQTLEVAAKERERVANDAKTKKDKMAKRLRDVFKLADDTGDGCVELAEFQQMLDEPEVRETLESMELNHHEVRALVELLSGGERPVPILDFLHAALTMHEQAKTIHLMQASMDIAKVEREVLSIGAKQNALLKRLGMAAEIAAL</sequence>
<name>A0AA36MP21_9DINO</name>
<dbReference type="SUPFAM" id="SSF47473">
    <property type="entry name" value="EF-hand"/>
    <property type="match status" value="1"/>
</dbReference>
<dbReference type="InterPro" id="IPR002048">
    <property type="entry name" value="EF_hand_dom"/>
</dbReference>
<feature type="domain" description="EF-hand" evidence="1">
    <location>
        <begin position="62"/>
        <end position="97"/>
    </location>
</feature>
<organism evidence="2 3">
    <name type="scientific">Effrenium voratum</name>
    <dbReference type="NCBI Taxonomy" id="2562239"/>
    <lineage>
        <taxon>Eukaryota</taxon>
        <taxon>Sar</taxon>
        <taxon>Alveolata</taxon>
        <taxon>Dinophyceae</taxon>
        <taxon>Suessiales</taxon>
        <taxon>Symbiodiniaceae</taxon>
        <taxon>Effrenium</taxon>
    </lineage>
</organism>
<accession>A0AA36MP21</accession>
<reference evidence="2" key="1">
    <citation type="submission" date="2023-08" db="EMBL/GenBank/DDBJ databases">
        <authorList>
            <person name="Chen Y."/>
            <person name="Shah S."/>
            <person name="Dougan E. K."/>
            <person name="Thang M."/>
            <person name="Chan C."/>
        </authorList>
    </citation>
    <scope>NUCLEOTIDE SEQUENCE</scope>
</reference>
<keyword evidence="3" id="KW-1185">Reference proteome</keyword>
<gene>
    <name evidence="2" type="ORF">EVOR1521_LOCUS4191</name>
</gene>
<dbReference type="Gene3D" id="1.10.238.10">
    <property type="entry name" value="EF-hand"/>
    <property type="match status" value="1"/>
</dbReference>
<dbReference type="GO" id="GO:0005509">
    <property type="term" value="F:calcium ion binding"/>
    <property type="evidence" value="ECO:0007669"/>
    <property type="project" value="InterPro"/>
</dbReference>
<proteinExistence type="predicted"/>
<evidence type="ECO:0000313" key="2">
    <source>
        <dbReference type="EMBL" id="CAJ1374713.1"/>
    </source>
</evidence>
<dbReference type="AlphaFoldDB" id="A0AA36MP21"/>
<evidence type="ECO:0000313" key="3">
    <source>
        <dbReference type="Proteomes" id="UP001178507"/>
    </source>
</evidence>
<dbReference type="PROSITE" id="PS50222">
    <property type="entry name" value="EF_HAND_2"/>
    <property type="match status" value="1"/>
</dbReference>